<keyword evidence="4 10" id="KW-0812">Transmembrane</keyword>
<dbReference type="Gene3D" id="1.10.287.950">
    <property type="entry name" value="Methyl-accepting chemotaxis protein"/>
    <property type="match status" value="1"/>
</dbReference>
<evidence type="ECO:0000256" key="10">
    <source>
        <dbReference type="SAM" id="Phobius"/>
    </source>
</evidence>
<dbReference type="SUPFAM" id="SSF58104">
    <property type="entry name" value="Methyl-accepting chemotaxis protein (MCP) signaling domain"/>
    <property type="match status" value="1"/>
</dbReference>
<evidence type="ECO:0000256" key="6">
    <source>
        <dbReference type="ARBA" id="ARBA00023136"/>
    </source>
</evidence>
<evidence type="ECO:0000256" key="4">
    <source>
        <dbReference type="ARBA" id="ARBA00022692"/>
    </source>
</evidence>
<comment type="similarity">
    <text evidence="8">Belongs to the methyl-accepting chemotaxis (MCP) protein family.</text>
</comment>
<dbReference type="FunCoup" id="D4H6Q5">
    <property type="interactions" value="240"/>
</dbReference>
<feature type="domain" description="Methyl-accepting transducer" evidence="11">
    <location>
        <begin position="448"/>
        <end position="684"/>
    </location>
</feature>
<evidence type="ECO:0000313" key="15">
    <source>
        <dbReference type="Proteomes" id="UP000002012"/>
    </source>
</evidence>
<dbReference type="GO" id="GO:0006935">
    <property type="term" value="P:chemotaxis"/>
    <property type="evidence" value="ECO:0007669"/>
    <property type="project" value="InterPro"/>
</dbReference>
<dbReference type="Proteomes" id="UP000002012">
    <property type="component" value="Chromosome"/>
</dbReference>
<dbReference type="Gene3D" id="1.20.120.30">
    <property type="entry name" value="Aspartate receptor, ligand-binding domain"/>
    <property type="match status" value="1"/>
</dbReference>
<sequence precursor="true">MKIANKIALSTIALIIITIGIVTALSIYSIKSREKINLENFRQTEYKRVEQKLESLLDVTFESVTSTFENSTQKEYIQNVYGKRLNSVIDSTFSQIEQIYKSYQNGEVSESQAKSEAQNLVKAVRYDSGTGYIWINDTGKPYPKMIMHPIAYQLDGQILSAEKYNVAENNENLFSAMVKTVEKDKEGFVGYLWPKPGKDTPQPKLSYVRLFEPWGWVIGTGVYVDDAVDDAISNILTDVAKYKYDNGTGYFWINDTDLPEPKMVMHPIAPQLNGKPLSEKKYNVAGPNRDENIFIAMINATKKDGSGFVSYLWPKPGKDTPQPKMSYVRLFEPMNWIIGTGIYTDDIDDAIAEKTKMLAAETNKLVLKIMFIAGIMVLLGGFVTIFIAKGIAGSISSTSAILKQLSEGSGDLTKRLDAGSTGETKELSISFNKVLDNLDESFTQLIHGLAGTAESLVPIIKASDTVKYSLEETNDMASQVATAAEQMSSSISDIANNTSDAAAQNEEVVHVSRQGGEIIKRSEEISVNMRQKIEALTGEIHKLTGHATEIENVITVINDISEQTNLLALNAAIEAARAGEAGRGFAVVADEVRKLAEKTQDSTEDIRKMVKEMQGRVQTANTEAVIVSDLVIQQSEIDTQTSENFSNIMSAVESLSNNILGVSSAVDEQSAVTTEIASSIETVSMSSAKSKEELGYLSANIKSLIENIMYTSGLFSEYKLKSTSSMFAIAKLQHLIYLNKVYAVYEGTRTETADITIDHHSCAFGKFYYSKGVEIHGNLPEFKALEPIHQRVHALAATVVSNTQAGNRESARESIYELFQIAEDLMQKLNNIINDNNIK</sequence>
<evidence type="ECO:0000313" key="14">
    <source>
        <dbReference type="EMBL" id="ADD67771.1"/>
    </source>
</evidence>
<evidence type="ECO:0000256" key="8">
    <source>
        <dbReference type="ARBA" id="ARBA00029447"/>
    </source>
</evidence>
<keyword evidence="5 10" id="KW-1133">Transmembrane helix</keyword>
<dbReference type="PANTHER" id="PTHR32089:SF112">
    <property type="entry name" value="LYSOZYME-LIKE PROTEIN-RELATED"/>
    <property type="match status" value="1"/>
</dbReference>
<evidence type="ECO:0000256" key="3">
    <source>
        <dbReference type="ARBA" id="ARBA00022519"/>
    </source>
</evidence>
<dbReference type="GO" id="GO:0005886">
    <property type="term" value="C:plasma membrane"/>
    <property type="evidence" value="ECO:0007669"/>
    <property type="project" value="UniProtKB-SubCell"/>
</dbReference>
<dbReference type="HOGENOM" id="CLU_000445_107_21_0"/>
<dbReference type="eggNOG" id="COG4564">
    <property type="taxonomic scope" value="Bacteria"/>
</dbReference>
<keyword evidence="3" id="KW-0997">Cell inner membrane</keyword>
<dbReference type="Gene3D" id="3.30.450.20">
    <property type="entry name" value="PAS domain"/>
    <property type="match status" value="2"/>
</dbReference>
<protein>
    <submittedName>
        <fullName evidence="14">Methyl-accepting chemotaxis sensory transducer with Cache sensor</fullName>
    </submittedName>
</protein>
<keyword evidence="15" id="KW-1185">Reference proteome</keyword>
<dbReference type="KEGG" id="dap:Dacet_0995"/>
<proteinExistence type="inferred from homology"/>
<feature type="domain" description="HAMP" evidence="13">
    <location>
        <begin position="389"/>
        <end position="443"/>
    </location>
</feature>
<accession>D4H6Q5</accession>
<dbReference type="CDD" id="cd06225">
    <property type="entry name" value="HAMP"/>
    <property type="match status" value="1"/>
</dbReference>
<evidence type="ECO:0000259" key="13">
    <source>
        <dbReference type="PROSITE" id="PS50885"/>
    </source>
</evidence>
<dbReference type="CDD" id="cd11386">
    <property type="entry name" value="MCP_signal"/>
    <property type="match status" value="1"/>
</dbReference>
<dbReference type="PROSITE" id="PS50885">
    <property type="entry name" value="HAMP"/>
    <property type="match status" value="1"/>
</dbReference>
<dbReference type="InterPro" id="IPR004089">
    <property type="entry name" value="MCPsignal_dom"/>
</dbReference>
<dbReference type="InterPro" id="IPR003660">
    <property type="entry name" value="HAMP_dom"/>
</dbReference>
<dbReference type="SMART" id="SM01049">
    <property type="entry name" value="Cache_2"/>
    <property type="match status" value="2"/>
</dbReference>
<dbReference type="AlphaFoldDB" id="D4H6Q5"/>
<dbReference type="InterPro" id="IPR000727">
    <property type="entry name" value="T_SNARE_dom"/>
</dbReference>
<dbReference type="Pfam" id="PF08269">
    <property type="entry name" value="dCache_2"/>
    <property type="match status" value="1"/>
</dbReference>
<dbReference type="InterPro" id="IPR004010">
    <property type="entry name" value="Double_Cache_2"/>
</dbReference>
<organism evidence="14 15">
    <name type="scientific">Denitrovibrio acetiphilus (strain DSM 12809 / NBRC 114555 / N2460)</name>
    <dbReference type="NCBI Taxonomy" id="522772"/>
    <lineage>
        <taxon>Bacteria</taxon>
        <taxon>Pseudomonadati</taxon>
        <taxon>Deferribacterota</taxon>
        <taxon>Deferribacteres</taxon>
        <taxon>Deferribacterales</taxon>
        <taxon>Geovibrionaceae</taxon>
        <taxon>Denitrovibrio</taxon>
    </lineage>
</organism>
<dbReference type="InterPro" id="IPR025991">
    <property type="entry name" value="Chemoreceptor_zinc-bind_dom"/>
</dbReference>
<keyword evidence="6 10" id="KW-0472">Membrane</keyword>
<evidence type="ECO:0000256" key="9">
    <source>
        <dbReference type="PROSITE-ProRule" id="PRU00284"/>
    </source>
</evidence>
<feature type="domain" description="T-SNARE coiled-coil homology" evidence="12">
    <location>
        <begin position="635"/>
        <end position="697"/>
    </location>
</feature>
<feature type="transmembrane region" description="Helical" evidence="10">
    <location>
        <begin position="6"/>
        <end position="28"/>
    </location>
</feature>
<evidence type="ECO:0000256" key="7">
    <source>
        <dbReference type="ARBA" id="ARBA00023224"/>
    </source>
</evidence>
<evidence type="ECO:0000256" key="1">
    <source>
        <dbReference type="ARBA" id="ARBA00004429"/>
    </source>
</evidence>
<name>D4H6Q5_DENA2</name>
<evidence type="ECO:0000259" key="11">
    <source>
        <dbReference type="PROSITE" id="PS50111"/>
    </source>
</evidence>
<dbReference type="PaxDb" id="522772-Dacet_0995"/>
<dbReference type="Pfam" id="PF13682">
    <property type="entry name" value="CZB"/>
    <property type="match status" value="1"/>
</dbReference>
<keyword evidence="7 9" id="KW-0807">Transducer</keyword>
<dbReference type="PANTHER" id="PTHR32089">
    <property type="entry name" value="METHYL-ACCEPTING CHEMOTAXIS PROTEIN MCPB"/>
    <property type="match status" value="1"/>
</dbReference>
<reference evidence="14 15" key="1">
    <citation type="journal article" date="2010" name="Stand. Genomic Sci.">
        <title>Complete genome sequence of Denitrovibrio acetiphilus type strain (N2460).</title>
        <authorList>
            <person name="Kiss H."/>
            <person name="Lang E."/>
            <person name="Lapidus A."/>
            <person name="Copeland A."/>
            <person name="Nolan M."/>
            <person name="Glavina Del Rio T."/>
            <person name="Chen F."/>
            <person name="Lucas S."/>
            <person name="Tice H."/>
            <person name="Cheng J.F."/>
            <person name="Han C."/>
            <person name="Goodwin L."/>
            <person name="Pitluck S."/>
            <person name="Liolios K."/>
            <person name="Pati A."/>
            <person name="Ivanova N."/>
            <person name="Mavromatis K."/>
            <person name="Chen A."/>
            <person name="Palaniappan K."/>
            <person name="Land M."/>
            <person name="Hauser L."/>
            <person name="Chang Y.J."/>
            <person name="Jeffries C.D."/>
            <person name="Detter J.C."/>
            <person name="Brettin T."/>
            <person name="Spring S."/>
            <person name="Rohde M."/>
            <person name="Goker M."/>
            <person name="Woyke T."/>
            <person name="Bristow J."/>
            <person name="Eisen J.A."/>
            <person name="Markowitz V."/>
            <person name="Hugenholtz P."/>
            <person name="Kyrpides N.C."/>
            <person name="Klenk H.P."/>
        </authorList>
    </citation>
    <scope>NUCLEOTIDE SEQUENCE [LARGE SCALE GENOMIC DNA]</scope>
    <source>
        <strain evidence="15">DSM 12809 / NBRC 114555 / N2460</strain>
    </source>
</reference>
<dbReference type="InterPro" id="IPR033480">
    <property type="entry name" value="sCache_2"/>
</dbReference>
<dbReference type="EMBL" id="CP001968">
    <property type="protein sequence ID" value="ADD67771.1"/>
    <property type="molecule type" value="Genomic_DNA"/>
</dbReference>
<dbReference type="InParanoid" id="D4H6Q5"/>
<feature type="transmembrane region" description="Helical" evidence="10">
    <location>
        <begin position="365"/>
        <end position="388"/>
    </location>
</feature>
<dbReference type="InterPro" id="IPR004090">
    <property type="entry name" value="Chemotax_Me-accpt_rcpt"/>
</dbReference>
<evidence type="ECO:0000256" key="2">
    <source>
        <dbReference type="ARBA" id="ARBA00022475"/>
    </source>
</evidence>
<dbReference type="eggNOG" id="COG0840">
    <property type="taxonomic scope" value="Bacteria"/>
</dbReference>
<dbReference type="SMART" id="SM00283">
    <property type="entry name" value="MA"/>
    <property type="match status" value="1"/>
</dbReference>
<dbReference type="PROSITE" id="PS50111">
    <property type="entry name" value="CHEMOTAXIS_TRANSDUC_2"/>
    <property type="match status" value="1"/>
</dbReference>
<dbReference type="GO" id="GO:0007165">
    <property type="term" value="P:signal transduction"/>
    <property type="evidence" value="ECO:0007669"/>
    <property type="project" value="UniProtKB-KW"/>
</dbReference>
<keyword evidence="2" id="KW-1003">Cell membrane</keyword>
<evidence type="ECO:0000259" key="12">
    <source>
        <dbReference type="PROSITE" id="PS50192"/>
    </source>
</evidence>
<dbReference type="Pfam" id="PF00015">
    <property type="entry name" value="MCPsignal"/>
    <property type="match status" value="1"/>
</dbReference>
<dbReference type="PRINTS" id="PR00260">
    <property type="entry name" value="CHEMTRNSDUCR"/>
</dbReference>
<evidence type="ECO:0000256" key="5">
    <source>
        <dbReference type="ARBA" id="ARBA00022989"/>
    </source>
</evidence>
<comment type="subcellular location">
    <subcellularLocation>
        <location evidence="1">Cell inner membrane</location>
        <topology evidence="1">Multi-pass membrane protein</topology>
    </subcellularLocation>
</comment>
<gene>
    <name evidence="14" type="ordered locus">Dacet_0995</name>
</gene>
<dbReference type="GO" id="GO:0004888">
    <property type="term" value="F:transmembrane signaling receptor activity"/>
    <property type="evidence" value="ECO:0007669"/>
    <property type="project" value="InterPro"/>
</dbReference>
<dbReference type="STRING" id="522772.Dacet_0995"/>
<dbReference type="RefSeq" id="WP_013010302.1">
    <property type="nucleotide sequence ID" value="NC_013943.1"/>
</dbReference>
<dbReference type="PROSITE" id="PS50192">
    <property type="entry name" value="T_SNARE"/>
    <property type="match status" value="1"/>
</dbReference>